<evidence type="ECO:0000313" key="5">
    <source>
        <dbReference type="Proteomes" id="UP000307074"/>
    </source>
</evidence>
<evidence type="ECO:0000313" key="4">
    <source>
        <dbReference type="EMBL" id="QCZ53606.1"/>
    </source>
</evidence>
<gene>
    <name evidence="3" type="ORF">UCCLBBS449_1599</name>
    <name evidence="4" type="ORF">UCCLBBS449_1671</name>
</gene>
<evidence type="ECO:0000256" key="1">
    <source>
        <dbReference type="SAM" id="Coils"/>
    </source>
</evidence>
<sequence length="331" mass="37853">MNSEHLENNHHARIISVINMKGGVGKTTLSINIADKLADKGNKVLVIDTDPQFNATQALLLYTVISQNQTELAAVENESDERQDAERKADLEEKSAKFYNDLSTDKKTIFQIFGDTPELVDSTKDNNLVYPIKANLDLIPGDLSLASTISGDTSGKVSTLEDHIEKYYLDETYDYIFIDCPPTWSILTHSSLYASDYYLIPSKLDFYSSLGIELLQDRVSTKILNDSMYRKTQKKLSNLGVIFTLYSGLVSEQRREQTVEKNFNNDMSFFSDKIPYFKSASTHFILYSQMEQNRKYDSLNNALDKIVTSIEHKIDQEEQEEKEEQEKKQKK</sequence>
<dbReference type="PANTHER" id="PTHR13696">
    <property type="entry name" value="P-LOOP CONTAINING NUCLEOSIDE TRIPHOSPHATE HYDROLASE"/>
    <property type="match status" value="1"/>
</dbReference>
<dbReference type="SUPFAM" id="SSF52540">
    <property type="entry name" value="P-loop containing nucleoside triphosphate hydrolases"/>
    <property type="match status" value="1"/>
</dbReference>
<name>A0A5B7Y053_LEVBR</name>
<evidence type="ECO:0000259" key="2">
    <source>
        <dbReference type="Pfam" id="PF13614"/>
    </source>
</evidence>
<feature type="coiled-coil region" evidence="1">
    <location>
        <begin position="300"/>
        <end position="330"/>
    </location>
</feature>
<dbReference type="Gene3D" id="3.40.50.300">
    <property type="entry name" value="P-loop containing nucleotide triphosphate hydrolases"/>
    <property type="match status" value="1"/>
</dbReference>
<dbReference type="InterPro" id="IPR050678">
    <property type="entry name" value="DNA_Partitioning_ATPase"/>
</dbReference>
<feature type="coiled-coil region" evidence="1">
    <location>
        <begin position="68"/>
        <end position="95"/>
    </location>
</feature>
<feature type="domain" description="AAA" evidence="2">
    <location>
        <begin position="13"/>
        <end position="220"/>
    </location>
</feature>
<accession>A0A5B7Y053</accession>
<proteinExistence type="predicted"/>
<dbReference type="EMBL" id="CP031198">
    <property type="protein sequence ID" value="QCZ53606.1"/>
    <property type="molecule type" value="Genomic_DNA"/>
</dbReference>
<dbReference type="PANTHER" id="PTHR13696:SF99">
    <property type="entry name" value="COBYRINIC ACID AC-DIAMIDE SYNTHASE"/>
    <property type="match status" value="1"/>
</dbReference>
<protein>
    <submittedName>
        <fullName evidence="3">Chromosome partitioning protein ParA</fullName>
    </submittedName>
</protein>
<dbReference type="AlphaFoldDB" id="A0A5B7Y053"/>
<dbReference type="EMBL" id="CP031198">
    <property type="protein sequence ID" value="QCZ53534.1"/>
    <property type="molecule type" value="Genomic_DNA"/>
</dbReference>
<organism evidence="3 5">
    <name type="scientific">Levilactobacillus brevis</name>
    <name type="common">Lactobacillus brevis</name>
    <dbReference type="NCBI Taxonomy" id="1580"/>
    <lineage>
        <taxon>Bacteria</taxon>
        <taxon>Bacillati</taxon>
        <taxon>Bacillota</taxon>
        <taxon>Bacilli</taxon>
        <taxon>Lactobacillales</taxon>
        <taxon>Lactobacillaceae</taxon>
        <taxon>Levilactobacillus</taxon>
    </lineage>
</organism>
<dbReference type="CDD" id="cd02042">
    <property type="entry name" value="ParAB_family"/>
    <property type="match status" value="1"/>
</dbReference>
<keyword evidence="1" id="KW-0175">Coiled coil</keyword>
<dbReference type="InterPro" id="IPR025669">
    <property type="entry name" value="AAA_dom"/>
</dbReference>
<reference evidence="3 5" key="1">
    <citation type="submission" date="2018-07" db="EMBL/GenBank/DDBJ databases">
        <authorList>
            <person name="Feyereisen M."/>
        </authorList>
    </citation>
    <scope>NUCLEOTIDE SEQUENCE [LARGE SCALE GENOMIC DNA]</scope>
    <source>
        <strain evidence="3 5">UCCLBBS449</strain>
    </source>
</reference>
<dbReference type="Proteomes" id="UP000307074">
    <property type="component" value="Chromosome"/>
</dbReference>
<dbReference type="RefSeq" id="WP_042749420.1">
    <property type="nucleotide sequence ID" value="NZ_CP031198.1"/>
</dbReference>
<dbReference type="InterPro" id="IPR027417">
    <property type="entry name" value="P-loop_NTPase"/>
</dbReference>
<dbReference type="Pfam" id="PF13614">
    <property type="entry name" value="AAA_31"/>
    <property type="match status" value="1"/>
</dbReference>
<evidence type="ECO:0000313" key="3">
    <source>
        <dbReference type="EMBL" id="QCZ53534.1"/>
    </source>
</evidence>